<feature type="compositionally biased region" description="Basic and acidic residues" evidence="1">
    <location>
        <begin position="47"/>
        <end position="67"/>
    </location>
</feature>
<comment type="caution">
    <text evidence="2">The sequence shown here is derived from an EMBL/GenBank/DDBJ whole genome shotgun (WGS) entry which is preliminary data.</text>
</comment>
<keyword evidence="3" id="KW-1185">Reference proteome</keyword>
<evidence type="ECO:0000256" key="1">
    <source>
        <dbReference type="SAM" id="MobiDB-lite"/>
    </source>
</evidence>
<gene>
    <name evidence="2" type="ORF">E2C01_099749</name>
</gene>
<feature type="compositionally biased region" description="Basic residues" evidence="1">
    <location>
        <begin position="176"/>
        <end position="190"/>
    </location>
</feature>
<accession>A0A5B7KG61</accession>
<feature type="region of interest" description="Disordered" evidence="1">
    <location>
        <begin position="46"/>
        <end position="190"/>
    </location>
</feature>
<feature type="compositionally biased region" description="Low complexity" evidence="1">
    <location>
        <begin position="128"/>
        <end position="144"/>
    </location>
</feature>
<proteinExistence type="predicted"/>
<feature type="compositionally biased region" description="Polar residues" evidence="1">
    <location>
        <begin position="165"/>
        <end position="175"/>
    </location>
</feature>
<reference evidence="2 3" key="1">
    <citation type="submission" date="2019-05" db="EMBL/GenBank/DDBJ databases">
        <title>Another draft genome of Portunus trituberculatus and its Hox gene families provides insights of decapod evolution.</title>
        <authorList>
            <person name="Jeong J.-H."/>
            <person name="Song I."/>
            <person name="Kim S."/>
            <person name="Choi T."/>
            <person name="Kim D."/>
            <person name="Ryu S."/>
            <person name="Kim W."/>
        </authorList>
    </citation>
    <scope>NUCLEOTIDE SEQUENCE [LARGE SCALE GENOMIC DNA]</scope>
    <source>
        <tissue evidence="2">Muscle</tissue>
    </source>
</reference>
<evidence type="ECO:0000313" key="2">
    <source>
        <dbReference type="EMBL" id="MPD04079.1"/>
    </source>
</evidence>
<sequence>MTPMKRKQLSLPQNGDIPVVIKKPRYSEEVVDDFTRASGVSKSNVLKHAEKDSVKDVSPKRKLESIHENCPFPVKQQRLNSESVDESVSVSCRMPQKPSHGKRKASVSAGSVTRSSKKRQKIYREESTSVSPLLSVSVPLSSSRSTKRQRTCREDITSPDAVSSVRATLPSSPLSKRQKTHTRRNSQSRS</sequence>
<evidence type="ECO:0000313" key="3">
    <source>
        <dbReference type="Proteomes" id="UP000324222"/>
    </source>
</evidence>
<protein>
    <submittedName>
        <fullName evidence="2">Uncharacterized protein</fullName>
    </submittedName>
</protein>
<organism evidence="2 3">
    <name type="scientific">Portunus trituberculatus</name>
    <name type="common">Swimming crab</name>
    <name type="synonym">Neptunus trituberculatus</name>
    <dbReference type="NCBI Taxonomy" id="210409"/>
    <lineage>
        <taxon>Eukaryota</taxon>
        <taxon>Metazoa</taxon>
        <taxon>Ecdysozoa</taxon>
        <taxon>Arthropoda</taxon>
        <taxon>Crustacea</taxon>
        <taxon>Multicrustacea</taxon>
        <taxon>Malacostraca</taxon>
        <taxon>Eumalacostraca</taxon>
        <taxon>Eucarida</taxon>
        <taxon>Decapoda</taxon>
        <taxon>Pleocyemata</taxon>
        <taxon>Brachyura</taxon>
        <taxon>Eubrachyura</taxon>
        <taxon>Portunoidea</taxon>
        <taxon>Portunidae</taxon>
        <taxon>Portuninae</taxon>
        <taxon>Portunus</taxon>
    </lineage>
</organism>
<dbReference type="Proteomes" id="UP000324222">
    <property type="component" value="Unassembled WGS sequence"/>
</dbReference>
<dbReference type="EMBL" id="VSRR010139334">
    <property type="protein sequence ID" value="MPD04079.1"/>
    <property type="molecule type" value="Genomic_DNA"/>
</dbReference>
<dbReference type="AlphaFoldDB" id="A0A5B7KG61"/>
<name>A0A5B7KG61_PORTR</name>